<gene>
    <name evidence="2" type="ORF">J2S48_004930</name>
</gene>
<dbReference type="Gene3D" id="1.20.1270.240">
    <property type="match status" value="1"/>
</dbReference>
<name>A0ABU2CVP9_9MICO</name>
<accession>A0ABU2CVP9</accession>
<keyword evidence="3" id="KW-1185">Reference proteome</keyword>
<dbReference type="InterPro" id="IPR011009">
    <property type="entry name" value="Kinase-like_dom_sf"/>
</dbReference>
<protein>
    <submittedName>
        <fullName evidence="2">Fructosamine-3-kinase</fullName>
    </submittedName>
</protein>
<dbReference type="Proteomes" id="UP001183585">
    <property type="component" value="Unassembled WGS sequence"/>
</dbReference>
<dbReference type="SUPFAM" id="SSF56112">
    <property type="entry name" value="Protein kinase-like (PK-like)"/>
    <property type="match status" value="1"/>
</dbReference>
<comment type="similarity">
    <text evidence="1">Belongs to the fructosamine kinase family.</text>
</comment>
<keyword evidence="1" id="KW-0808">Transferase</keyword>
<sequence length="282" mass="29303">MTAAPSSGVFRKARADAPDGFFAREAAGLDWLRVPGGPRVVGVSDVGPGHLDLERLSPVAPTAAAARTFGAALAVLHDAGADAFGAGPGPAWGWSGTADGWFGPLDDPLPMPGGAWRSWPDFYAEARLLPLLDQGRARGVLGDADARLVDAVCTSLPRLAGPAADDEPARLHGDLWSGNVLWADGGRAADSGQSPPPGAVEAVLIDPAAHGGHRETDLAMLALFGAPHLTEILAGYQEVHPLARGWQHRVRLHQLYPLAVHAVLFGGSYVSETRSLLAELAA</sequence>
<organism evidence="2 3">
    <name type="scientific">Promicromonospora iranensis</name>
    <dbReference type="NCBI Taxonomy" id="1105144"/>
    <lineage>
        <taxon>Bacteria</taxon>
        <taxon>Bacillati</taxon>
        <taxon>Actinomycetota</taxon>
        <taxon>Actinomycetes</taxon>
        <taxon>Micrococcales</taxon>
        <taxon>Promicromonosporaceae</taxon>
        <taxon>Promicromonospora</taxon>
    </lineage>
</organism>
<dbReference type="EMBL" id="JAVDYE010000001">
    <property type="protein sequence ID" value="MDR7385415.1"/>
    <property type="molecule type" value="Genomic_DNA"/>
</dbReference>
<evidence type="ECO:0000313" key="3">
    <source>
        <dbReference type="Proteomes" id="UP001183585"/>
    </source>
</evidence>
<evidence type="ECO:0000256" key="1">
    <source>
        <dbReference type="PIRNR" id="PIRNR006221"/>
    </source>
</evidence>
<dbReference type="Pfam" id="PF03881">
    <property type="entry name" value="Fructosamin_kin"/>
    <property type="match status" value="1"/>
</dbReference>
<keyword evidence="1" id="KW-0418">Kinase</keyword>
<reference evidence="2 3" key="1">
    <citation type="submission" date="2023-07" db="EMBL/GenBank/DDBJ databases">
        <title>Sequencing the genomes of 1000 actinobacteria strains.</title>
        <authorList>
            <person name="Klenk H.-P."/>
        </authorList>
    </citation>
    <scope>NUCLEOTIDE SEQUENCE [LARGE SCALE GENOMIC DNA]</scope>
    <source>
        <strain evidence="2 3">DSM 45554</strain>
    </source>
</reference>
<dbReference type="RefSeq" id="WP_274995354.1">
    <property type="nucleotide sequence ID" value="NZ_JAJQQP010000009.1"/>
</dbReference>
<dbReference type="Gene3D" id="1.10.510.10">
    <property type="entry name" value="Transferase(Phosphotransferase) domain 1"/>
    <property type="match status" value="1"/>
</dbReference>
<comment type="caution">
    <text evidence="2">The sequence shown here is derived from an EMBL/GenBank/DDBJ whole genome shotgun (WGS) entry which is preliminary data.</text>
</comment>
<dbReference type="InterPro" id="IPR016477">
    <property type="entry name" value="Fructo-/Ketosamine-3-kinase"/>
</dbReference>
<dbReference type="Gene3D" id="3.30.200.20">
    <property type="entry name" value="Phosphorylase Kinase, domain 1"/>
    <property type="match status" value="1"/>
</dbReference>
<evidence type="ECO:0000313" key="2">
    <source>
        <dbReference type="EMBL" id="MDR7385415.1"/>
    </source>
</evidence>
<dbReference type="PANTHER" id="PTHR12149:SF8">
    <property type="entry name" value="PROTEIN-RIBULOSAMINE 3-KINASE"/>
    <property type="match status" value="1"/>
</dbReference>
<dbReference type="PIRSF" id="PIRSF006221">
    <property type="entry name" value="Ketosamine-3-kinase"/>
    <property type="match status" value="1"/>
</dbReference>
<proteinExistence type="inferred from homology"/>
<dbReference type="PANTHER" id="PTHR12149">
    <property type="entry name" value="FRUCTOSAMINE 3 KINASE-RELATED PROTEIN"/>
    <property type="match status" value="1"/>
</dbReference>